<dbReference type="GO" id="GO:0036433">
    <property type="term" value="F:di-trans, poly-cis-undecaprenol kinase activity"/>
    <property type="evidence" value="ECO:0007669"/>
    <property type="project" value="UniProtKB-EC"/>
</dbReference>
<name>A0ABM8YHI4_9BACI</name>
<keyword evidence="7" id="KW-0547">Nucleotide-binding</keyword>
<dbReference type="Pfam" id="PF01219">
    <property type="entry name" value="DAGK_prokar"/>
    <property type="match status" value="1"/>
</dbReference>
<evidence type="ECO:0000256" key="4">
    <source>
        <dbReference type="ARBA" id="ARBA00022516"/>
    </source>
</evidence>
<evidence type="ECO:0000256" key="8">
    <source>
        <dbReference type="ARBA" id="ARBA00022777"/>
    </source>
</evidence>
<evidence type="ECO:0000256" key="9">
    <source>
        <dbReference type="ARBA" id="ARBA00022840"/>
    </source>
</evidence>
<keyword evidence="13" id="KW-0594">Phospholipid biosynthesis</keyword>
<keyword evidence="3" id="KW-1003">Cell membrane</keyword>
<evidence type="ECO:0000256" key="7">
    <source>
        <dbReference type="ARBA" id="ARBA00022741"/>
    </source>
</evidence>
<dbReference type="InterPro" id="IPR000829">
    <property type="entry name" value="DAGK"/>
</dbReference>
<evidence type="ECO:0000256" key="10">
    <source>
        <dbReference type="ARBA" id="ARBA00022989"/>
    </source>
</evidence>
<evidence type="ECO:0000256" key="12">
    <source>
        <dbReference type="ARBA" id="ARBA00023136"/>
    </source>
</evidence>
<comment type="caution">
    <text evidence="16">The sequence shown here is derived from an EMBL/GenBank/DDBJ whole genome shotgun (WGS) entry which is preliminary data.</text>
</comment>
<sequence length="131" mass="14566">MLMDSKEHKGKGFRGSFAKSFHYALEGFLLVLKTERNIKIHLIIASVVILISIYFQLSTIEWAIVFLVIAIMIVIEIINTAIENVVDLVTEDYHPLAKVAKDVAASAALVFACISVIIGVILFSPYIIEML</sequence>
<keyword evidence="8 16" id="KW-0418">Kinase</keyword>
<evidence type="ECO:0000256" key="5">
    <source>
        <dbReference type="ARBA" id="ARBA00022679"/>
    </source>
</evidence>
<dbReference type="PANTHER" id="PTHR34299">
    <property type="entry name" value="DIACYLGLYCEROL KINASE"/>
    <property type="match status" value="1"/>
</dbReference>
<keyword evidence="11" id="KW-0443">Lipid metabolism</keyword>
<gene>
    <name evidence="16" type="primary">dgkA</name>
    <name evidence="16" type="ORF">BACCIP111883_00120</name>
</gene>
<evidence type="ECO:0000256" key="11">
    <source>
        <dbReference type="ARBA" id="ARBA00023098"/>
    </source>
</evidence>
<keyword evidence="6 15" id="KW-0812">Transmembrane</keyword>
<organism evidence="16 17">
    <name type="scientific">Sutcliffiella rhizosphaerae</name>
    <dbReference type="NCBI Taxonomy" id="2880967"/>
    <lineage>
        <taxon>Bacteria</taxon>
        <taxon>Bacillati</taxon>
        <taxon>Bacillota</taxon>
        <taxon>Bacilli</taxon>
        <taxon>Bacillales</taxon>
        <taxon>Bacillaceae</taxon>
        <taxon>Sutcliffiella</taxon>
    </lineage>
</organism>
<dbReference type="CDD" id="cd14265">
    <property type="entry name" value="UDPK_IM_like"/>
    <property type="match status" value="1"/>
</dbReference>
<keyword evidence="5 16" id="KW-0808">Transferase</keyword>
<evidence type="ECO:0000313" key="17">
    <source>
        <dbReference type="Proteomes" id="UP000789833"/>
    </source>
</evidence>
<evidence type="ECO:0000313" key="16">
    <source>
        <dbReference type="EMBL" id="CAG9619353.1"/>
    </source>
</evidence>
<dbReference type="PANTHER" id="PTHR34299:SF1">
    <property type="entry name" value="DIACYLGLYCEROL KINASE"/>
    <property type="match status" value="1"/>
</dbReference>
<dbReference type="InterPro" id="IPR036945">
    <property type="entry name" value="DAGK_sf"/>
</dbReference>
<evidence type="ECO:0000256" key="14">
    <source>
        <dbReference type="ARBA" id="ARBA00023264"/>
    </source>
</evidence>
<evidence type="ECO:0000256" key="2">
    <source>
        <dbReference type="ARBA" id="ARBA00005967"/>
    </source>
</evidence>
<evidence type="ECO:0000256" key="1">
    <source>
        <dbReference type="ARBA" id="ARBA00004651"/>
    </source>
</evidence>
<keyword evidence="9" id="KW-0067">ATP-binding</keyword>
<keyword evidence="10 15" id="KW-1133">Transmembrane helix</keyword>
<keyword evidence="17" id="KW-1185">Reference proteome</keyword>
<reference evidence="16 17" key="1">
    <citation type="submission" date="2021-10" db="EMBL/GenBank/DDBJ databases">
        <authorList>
            <person name="Criscuolo A."/>
        </authorList>
    </citation>
    <scope>NUCLEOTIDE SEQUENCE [LARGE SCALE GENOMIC DNA]</scope>
    <source>
        <strain evidence="17">CIP 111883</strain>
    </source>
</reference>
<evidence type="ECO:0000256" key="15">
    <source>
        <dbReference type="SAM" id="Phobius"/>
    </source>
</evidence>
<protein>
    <submittedName>
        <fullName evidence="16">Undecaprenol kinase</fullName>
        <ecNumber evidence="16">2.7.1.66</ecNumber>
    </submittedName>
</protein>
<feature type="transmembrane region" description="Helical" evidence="15">
    <location>
        <begin position="40"/>
        <end position="57"/>
    </location>
</feature>
<keyword evidence="12 15" id="KW-0472">Membrane</keyword>
<dbReference type="InterPro" id="IPR033717">
    <property type="entry name" value="UDPK"/>
</dbReference>
<comment type="subcellular location">
    <subcellularLocation>
        <location evidence="1">Cell membrane</location>
        <topology evidence="1">Multi-pass membrane protein</topology>
    </subcellularLocation>
</comment>
<feature type="transmembrane region" description="Helical" evidence="15">
    <location>
        <begin position="63"/>
        <end position="82"/>
    </location>
</feature>
<evidence type="ECO:0000256" key="6">
    <source>
        <dbReference type="ARBA" id="ARBA00022692"/>
    </source>
</evidence>
<dbReference type="EC" id="2.7.1.66" evidence="16"/>
<dbReference type="Gene3D" id="1.10.287.3610">
    <property type="match status" value="1"/>
</dbReference>
<dbReference type="RefSeq" id="WP_230499295.1">
    <property type="nucleotide sequence ID" value="NZ_CAKJTJ010000001.1"/>
</dbReference>
<keyword evidence="4" id="KW-0444">Lipid biosynthesis</keyword>
<evidence type="ECO:0000256" key="3">
    <source>
        <dbReference type="ARBA" id="ARBA00022475"/>
    </source>
</evidence>
<keyword evidence="14" id="KW-1208">Phospholipid metabolism</keyword>
<evidence type="ECO:0000256" key="13">
    <source>
        <dbReference type="ARBA" id="ARBA00023209"/>
    </source>
</evidence>
<comment type="similarity">
    <text evidence="2">Belongs to the bacterial diacylglycerol kinase family.</text>
</comment>
<dbReference type="PROSITE" id="PS01069">
    <property type="entry name" value="DAGK_PROKAR"/>
    <property type="match status" value="1"/>
</dbReference>
<accession>A0ABM8YHI4</accession>
<proteinExistence type="inferred from homology"/>
<dbReference type="EMBL" id="CAKJTJ010000001">
    <property type="protein sequence ID" value="CAG9619353.1"/>
    <property type="molecule type" value="Genomic_DNA"/>
</dbReference>
<feature type="transmembrane region" description="Helical" evidence="15">
    <location>
        <begin position="103"/>
        <end position="128"/>
    </location>
</feature>
<dbReference type="Proteomes" id="UP000789833">
    <property type="component" value="Unassembled WGS sequence"/>
</dbReference>